<accession>A0A1H8AEB3</accession>
<proteinExistence type="predicted"/>
<dbReference type="EMBL" id="FOAN01000019">
    <property type="protein sequence ID" value="SEM68816.1"/>
    <property type="molecule type" value="Genomic_DNA"/>
</dbReference>
<dbReference type="PROSITE" id="PS51257">
    <property type="entry name" value="PROKAR_LIPOPROTEIN"/>
    <property type="match status" value="1"/>
</dbReference>
<evidence type="ECO:0008006" key="3">
    <source>
        <dbReference type="Google" id="ProtNLM"/>
    </source>
</evidence>
<sequence>MRWIGLFGLAATVAACSTVPEGGVQFTREVEVEYSRFAACAFRKLDEVWPSEVKLVDLRGENAIRIAWEGITYGALGVIPIRQMEAYVRKVGENRSRVDIRTRAGSWPEQMWSKIESCGRSG</sequence>
<name>A0A1H8AEB3_9HYPH</name>
<evidence type="ECO:0000313" key="2">
    <source>
        <dbReference type="Proteomes" id="UP000199664"/>
    </source>
</evidence>
<dbReference type="AlphaFoldDB" id="A0A1H8AEB3"/>
<reference evidence="2" key="1">
    <citation type="submission" date="2016-10" db="EMBL/GenBank/DDBJ databases">
        <authorList>
            <person name="Varghese N."/>
            <person name="Submissions S."/>
        </authorList>
    </citation>
    <scope>NUCLEOTIDE SEQUENCE [LARGE SCALE GENOMIC DNA]</scope>
    <source>
        <strain evidence="2">LMG 26383,CCUG 61248,R- 45681</strain>
    </source>
</reference>
<dbReference type="STRING" id="1036779.SAMN04515666_11919"/>
<keyword evidence="2" id="KW-1185">Reference proteome</keyword>
<dbReference type="Proteomes" id="UP000199664">
    <property type="component" value="Unassembled WGS sequence"/>
</dbReference>
<dbReference type="RefSeq" id="WP_091843455.1">
    <property type="nucleotide sequence ID" value="NZ_FOAN01000019.1"/>
</dbReference>
<evidence type="ECO:0000313" key="1">
    <source>
        <dbReference type="EMBL" id="SEM68816.1"/>
    </source>
</evidence>
<organism evidence="1 2">
    <name type="scientific">Bosea lupini</name>
    <dbReference type="NCBI Taxonomy" id="1036779"/>
    <lineage>
        <taxon>Bacteria</taxon>
        <taxon>Pseudomonadati</taxon>
        <taxon>Pseudomonadota</taxon>
        <taxon>Alphaproteobacteria</taxon>
        <taxon>Hyphomicrobiales</taxon>
        <taxon>Boseaceae</taxon>
        <taxon>Bosea</taxon>
    </lineage>
</organism>
<protein>
    <recommendedName>
        <fullName evidence="3">Lipoprotein</fullName>
    </recommendedName>
</protein>
<gene>
    <name evidence="1" type="ORF">SAMN04515666_11919</name>
</gene>